<dbReference type="Proteomes" id="UP000051562">
    <property type="component" value="Unassembled WGS sequence"/>
</dbReference>
<evidence type="ECO:0000313" key="3">
    <source>
        <dbReference type="EMBL" id="SKB33485.1"/>
    </source>
</evidence>
<dbReference type="InterPro" id="IPR032710">
    <property type="entry name" value="NTF2-like_dom_sf"/>
</dbReference>
<sequence length="135" mass="14696">MTERAAVEALIRDAYAARHRGDLDALMDYLHPDCSYRLAGGPEAAEVFARPDGHAAVREQMAGLIATYAFSNIEELALTVDGDRATLHWRADVECKPTGRHGSFEVMDIFTIADGKVKSLTQFTDTAGVARLSTP</sequence>
<evidence type="ECO:0000313" key="5">
    <source>
        <dbReference type="Proteomes" id="UP000190130"/>
    </source>
</evidence>
<dbReference type="Proteomes" id="UP000190130">
    <property type="component" value="Unassembled WGS sequence"/>
</dbReference>
<reference evidence="3 5" key="2">
    <citation type="submission" date="2017-02" db="EMBL/GenBank/DDBJ databases">
        <authorList>
            <person name="Peterson S.W."/>
        </authorList>
    </citation>
    <scope>NUCLEOTIDE SEQUENCE [LARGE SCALE GENOMIC DNA]</scope>
    <source>
        <strain evidence="3 5">DSM 9653</strain>
    </source>
</reference>
<feature type="domain" description="SnoaL-like" evidence="1">
    <location>
        <begin position="11"/>
        <end position="118"/>
    </location>
</feature>
<accession>A0A0Q3PJ79</accession>
<dbReference type="EMBL" id="FUYX01000001">
    <property type="protein sequence ID" value="SKB33485.1"/>
    <property type="molecule type" value="Genomic_DNA"/>
</dbReference>
<evidence type="ECO:0000259" key="1">
    <source>
        <dbReference type="Pfam" id="PF12680"/>
    </source>
</evidence>
<dbReference type="EMBL" id="LMAR01000045">
    <property type="protein sequence ID" value="KQK29774.1"/>
    <property type="molecule type" value="Genomic_DNA"/>
</dbReference>
<gene>
    <name evidence="2" type="ORF">ARD30_05340</name>
    <name evidence="3" type="ORF">SAMN05660750_00137</name>
</gene>
<dbReference type="AlphaFoldDB" id="A0A0Q3PJ79"/>
<organism evidence="2 4">
    <name type="scientific">Bosea thiooxidans</name>
    <dbReference type="NCBI Taxonomy" id="53254"/>
    <lineage>
        <taxon>Bacteria</taxon>
        <taxon>Pseudomonadati</taxon>
        <taxon>Pseudomonadota</taxon>
        <taxon>Alphaproteobacteria</taxon>
        <taxon>Hyphomicrobiales</taxon>
        <taxon>Boseaceae</taxon>
        <taxon>Bosea</taxon>
    </lineage>
</organism>
<dbReference type="OrthoDB" id="8446131at2"/>
<dbReference type="GO" id="GO:0016853">
    <property type="term" value="F:isomerase activity"/>
    <property type="evidence" value="ECO:0007669"/>
    <property type="project" value="UniProtKB-KW"/>
</dbReference>
<dbReference type="STRING" id="53254.SAMN05660750_00137"/>
<dbReference type="Pfam" id="PF12680">
    <property type="entry name" value="SnoaL_2"/>
    <property type="match status" value="1"/>
</dbReference>
<dbReference type="Gene3D" id="3.10.450.50">
    <property type="match status" value="1"/>
</dbReference>
<evidence type="ECO:0000313" key="2">
    <source>
        <dbReference type="EMBL" id="KQK29774.1"/>
    </source>
</evidence>
<keyword evidence="4" id="KW-1185">Reference proteome</keyword>
<dbReference type="RefSeq" id="WP_055728924.1">
    <property type="nucleotide sequence ID" value="NZ_FUYX01000001.1"/>
</dbReference>
<dbReference type="InterPro" id="IPR037401">
    <property type="entry name" value="SnoaL-like"/>
</dbReference>
<proteinExistence type="predicted"/>
<reference evidence="2 4" key="1">
    <citation type="submission" date="2015-10" db="EMBL/GenBank/DDBJ databases">
        <title>Draft genome of Bosea thiooxidans.</title>
        <authorList>
            <person name="Wang X."/>
        </authorList>
    </citation>
    <scope>NUCLEOTIDE SEQUENCE [LARGE SCALE GENOMIC DNA]</scope>
    <source>
        <strain evidence="2 4">CGMCC 9174</strain>
    </source>
</reference>
<name>A0A0Q3PJ79_9HYPH</name>
<keyword evidence="3" id="KW-0413">Isomerase</keyword>
<dbReference type="SUPFAM" id="SSF54427">
    <property type="entry name" value="NTF2-like"/>
    <property type="match status" value="1"/>
</dbReference>
<evidence type="ECO:0000313" key="4">
    <source>
        <dbReference type="Proteomes" id="UP000051562"/>
    </source>
</evidence>
<protein>
    <submittedName>
        <fullName evidence="3">Ketosteroid isomerase-related protein</fullName>
    </submittedName>
</protein>